<accession>A0A0K2TGQ6</accession>
<proteinExistence type="predicted"/>
<reference evidence="1" key="1">
    <citation type="submission" date="2014-05" db="EMBL/GenBank/DDBJ databases">
        <authorList>
            <person name="Chronopoulou M."/>
        </authorList>
    </citation>
    <scope>NUCLEOTIDE SEQUENCE</scope>
    <source>
        <tissue evidence="1">Whole organism</tissue>
    </source>
</reference>
<sequence>HRASLRFFCCLKKLYKLIKNYKIELGTSARVGGISWSPPYRICLCQPKLIVFFLYSKKVIFFQFKLGTK</sequence>
<organism evidence="1">
    <name type="scientific">Lepeophtheirus salmonis</name>
    <name type="common">Salmon louse</name>
    <name type="synonym">Caligus salmonis</name>
    <dbReference type="NCBI Taxonomy" id="72036"/>
    <lineage>
        <taxon>Eukaryota</taxon>
        <taxon>Metazoa</taxon>
        <taxon>Ecdysozoa</taxon>
        <taxon>Arthropoda</taxon>
        <taxon>Crustacea</taxon>
        <taxon>Multicrustacea</taxon>
        <taxon>Hexanauplia</taxon>
        <taxon>Copepoda</taxon>
        <taxon>Siphonostomatoida</taxon>
        <taxon>Caligidae</taxon>
        <taxon>Lepeophtheirus</taxon>
    </lineage>
</organism>
<name>A0A0K2TGQ6_LEPSM</name>
<dbReference type="EMBL" id="HACA01007862">
    <property type="protein sequence ID" value="CDW25223.1"/>
    <property type="molecule type" value="Transcribed_RNA"/>
</dbReference>
<evidence type="ECO:0000313" key="1">
    <source>
        <dbReference type="EMBL" id="CDW25223.1"/>
    </source>
</evidence>
<feature type="non-terminal residue" evidence="1">
    <location>
        <position position="1"/>
    </location>
</feature>
<dbReference type="AlphaFoldDB" id="A0A0K2TGQ6"/>
<protein>
    <submittedName>
        <fullName evidence="1">Uncharacterized protein</fullName>
    </submittedName>
</protein>